<evidence type="ECO:0000313" key="1">
    <source>
        <dbReference type="EMBL" id="GFY57598.1"/>
    </source>
</evidence>
<dbReference type="OrthoDB" id="6455195at2759"/>
<gene>
    <name evidence="1" type="primary">AVEN_162425_1</name>
    <name evidence="1" type="ORF">TNIN_322081</name>
</gene>
<comment type="caution">
    <text evidence="1">The sequence shown here is derived from an EMBL/GenBank/DDBJ whole genome shotgun (WGS) entry which is preliminary data.</text>
</comment>
<sequence length="116" mass="13412">MDCWLENGSSKKTDVVSSNAEITQSTDTGILEPAIHQLPVPYSSSFIFHLYHLSIFDRWYRRKDVNMILVTCRLDLLVLVTRRLQMWSFALKQNIGKQLLSTSKTTKAFGKKSPYR</sequence>
<evidence type="ECO:0000313" key="2">
    <source>
        <dbReference type="Proteomes" id="UP000886998"/>
    </source>
</evidence>
<keyword evidence="2" id="KW-1185">Reference proteome</keyword>
<organism evidence="1 2">
    <name type="scientific">Trichonephila inaurata madagascariensis</name>
    <dbReference type="NCBI Taxonomy" id="2747483"/>
    <lineage>
        <taxon>Eukaryota</taxon>
        <taxon>Metazoa</taxon>
        <taxon>Ecdysozoa</taxon>
        <taxon>Arthropoda</taxon>
        <taxon>Chelicerata</taxon>
        <taxon>Arachnida</taxon>
        <taxon>Araneae</taxon>
        <taxon>Araneomorphae</taxon>
        <taxon>Entelegynae</taxon>
        <taxon>Araneoidea</taxon>
        <taxon>Nephilidae</taxon>
        <taxon>Trichonephila</taxon>
        <taxon>Trichonephila inaurata</taxon>
    </lineage>
</organism>
<dbReference type="EMBL" id="BMAV01011611">
    <property type="protein sequence ID" value="GFY57598.1"/>
    <property type="molecule type" value="Genomic_DNA"/>
</dbReference>
<proteinExistence type="predicted"/>
<accession>A0A8X6XQX9</accession>
<protein>
    <submittedName>
        <fullName evidence="1">Uncharacterized protein</fullName>
    </submittedName>
</protein>
<dbReference type="AlphaFoldDB" id="A0A8X6XQX9"/>
<name>A0A8X6XQX9_9ARAC</name>
<dbReference type="Proteomes" id="UP000886998">
    <property type="component" value="Unassembled WGS sequence"/>
</dbReference>
<reference evidence="1" key="1">
    <citation type="submission" date="2020-08" db="EMBL/GenBank/DDBJ databases">
        <title>Multicomponent nature underlies the extraordinary mechanical properties of spider dragline silk.</title>
        <authorList>
            <person name="Kono N."/>
            <person name="Nakamura H."/>
            <person name="Mori M."/>
            <person name="Yoshida Y."/>
            <person name="Ohtoshi R."/>
            <person name="Malay A.D."/>
            <person name="Moran D.A.P."/>
            <person name="Tomita M."/>
            <person name="Numata K."/>
            <person name="Arakawa K."/>
        </authorList>
    </citation>
    <scope>NUCLEOTIDE SEQUENCE</scope>
</reference>